<gene>
    <name evidence="7" type="ORF">OLMES_5542</name>
</gene>
<dbReference type="Pfam" id="PF16889">
    <property type="entry name" value="Hepar_II_III_N"/>
    <property type="match status" value="1"/>
</dbReference>
<dbReference type="EMBL" id="CP021425">
    <property type="protein sequence ID" value="ARU59522.1"/>
    <property type="molecule type" value="Genomic_DNA"/>
</dbReference>
<reference evidence="7 8" key="1">
    <citation type="submission" date="2017-05" db="EMBL/GenBank/DDBJ databases">
        <title>Genomic insights into alkan degradation activity of Oleiphilus messinensis.</title>
        <authorList>
            <person name="Kozyavkin S.A."/>
            <person name="Slesarev A.I."/>
            <person name="Golyshin P.N."/>
            <person name="Korzhenkov A."/>
            <person name="Golyshina O.N."/>
            <person name="Toshchakov S.V."/>
        </authorList>
    </citation>
    <scope>NUCLEOTIDE SEQUENCE [LARGE SCALE GENOMIC DNA]</scope>
    <source>
        <strain evidence="7 8">ME102</strain>
    </source>
</reference>
<evidence type="ECO:0000313" key="7">
    <source>
        <dbReference type="EMBL" id="ARU59522.1"/>
    </source>
</evidence>
<keyword evidence="2" id="KW-0732">Signal</keyword>
<dbReference type="Pfam" id="PF07940">
    <property type="entry name" value="Hepar_II_III_C"/>
    <property type="match status" value="1"/>
</dbReference>
<proteinExistence type="predicted"/>
<evidence type="ECO:0000313" key="8">
    <source>
        <dbReference type="Proteomes" id="UP000196027"/>
    </source>
</evidence>
<dbReference type="InterPro" id="IPR031680">
    <property type="entry name" value="Hepar_II_III_N"/>
</dbReference>
<dbReference type="Gene3D" id="2.70.98.70">
    <property type="match status" value="1"/>
</dbReference>
<dbReference type="AlphaFoldDB" id="A0A1Y0IGA2"/>
<dbReference type="SUPFAM" id="SSF48230">
    <property type="entry name" value="Chondroitin AC/alginate lyase"/>
    <property type="match status" value="1"/>
</dbReference>
<organism evidence="7 8">
    <name type="scientific">Oleiphilus messinensis</name>
    <dbReference type="NCBI Taxonomy" id="141451"/>
    <lineage>
        <taxon>Bacteria</taxon>
        <taxon>Pseudomonadati</taxon>
        <taxon>Pseudomonadota</taxon>
        <taxon>Gammaproteobacteria</taxon>
        <taxon>Oceanospirillales</taxon>
        <taxon>Oleiphilaceae</taxon>
        <taxon>Oleiphilus</taxon>
    </lineage>
</organism>
<dbReference type="Proteomes" id="UP000196027">
    <property type="component" value="Chromosome"/>
</dbReference>
<dbReference type="InterPro" id="IPR012480">
    <property type="entry name" value="Hepar_II_III_C"/>
</dbReference>
<sequence>MEVWRENQKPFIGENLSEIEDFLYTQLTASDRIRILERGRDAAIGKILAFRGWRADYSWPIDWFIDPKSGYRWQPCHASEVLQRAKPGPTGDIKNCWEFARFLHVPDIVRAYLVSKDIQLIDRLMAQWQSFSELNPINQGPHWVSEQEVAIRGLMAIYTLYVLEHAGLLTESWFDTLMDQISCCAYFCFEDIEFARRCISNNHYLAGILGFYLPSILFSGLPQAAQWRKRGRAYLIEVLESQWHEDGGYIQPSHNYHRLALGYLTWVRKLAQLDQDTDLLSLIDNRLVMSRALLSVMQVGKKGELPNWGPNDGAYFVPWCETDFADFRPILAVVNRILDQNTALEPGPWDEALIWLGLSGHRNRQVQLNSAHSDQPGLHCFSKAGLMLHRRQNWSGVLRCGPVLSRYGQQADQLHFDFWWKGNNVLVDAGSGCYADPKIHEWYRGTAGHNTIQIDMQSQMNPYRPFLFLDWAHGIAQKGLPGELFGGYHSGYSRKDRLTYHYRWCLPVDQGCYVIDYVQTDSPVNIDLAWHLGAYPAHNVKRGVYSVPVHKDELTLSWLCSLPDVQEHLVEAGEHFPDASFSRHYGEFEHASTIHLRGWVTSGAVILTAIGQFDLVDAVVTGNTVQIPGRIDVAIDELLRAQ</sequence>
<protein>
    <submittedName>
        <fullName evidence="7">Heparinase II/III family protein</fullName>
    </submittedName>
</protein>
<dbReference type="GO" id="GO:0042597">
    <property type="term" value="C:periplasmic space"/>
    <property type="evidence" value="ECO:0007669"/>
    <property type="project" value="UniProtKB-SubCell"/>
</dbReference>
<evidence type="ECO:0000256" key="1">
    <source>
        <dbReference type="ARBA" id="ARBA00004418"/>
    </source>
</evidence>
<accession>A0A1Y0IGA2</accession>
<evidence type="ECO:0000259" key="6">
    <source>
        <dbReference type="Pfam" id="PF16889"/>
    </source>
</evidence>
<comment type="subcellular location">
    <subcellularLocation>
        <location evidence="1">Periplasm</location>
    </subcellularLocation>
</comment>
<evidence type="ECO:0000256" key="3">
    <source>
        <dbReference type="ARBA" id="ARBA00022764"/>
    </source>
</evidence>
<keyword evidence="3" id="KW-0574">Periplasm</keyword>
<keyword evidence="8" id="KW-1185">Reference proteome</keyword>
<dbReference type="PANTHER" id="PTHR39210">
    <property type="entry name" value="HEPARIN-SULFATE LYASE"/>
    <property type="match status" value="1"/>
</dbReference>
<name>A0A1Y0IGA2_9GAMM</name>
<evidence type="ECO:0000259" key="5">
    <source>
        <dbReference type="Pfam" id="PF07940"/>
    </source>
</evidence>
<dbReference type="KEGG" id="ome:OLMES_5542"/>
<dbReference type="InterPro" id="IPR008929">
    <property type="entry name" value="Chondroitin_lyas"/>
</dbReference>
<dbReference type="GO" id="GO:0016829">
    <property type="term" value="F:lyase activity"/>
    <property type="evidence" value="ECO:0007669"/>
    <property type="project" value="UniProtKB-KW"/>
</dbReference>
<dbReference type="PANTHER" id="PTHR39210:SF1">
    <property type="entry name" value="HEPARIN-SULFATE LYASE"/>
    <property type="match status" value="1"/>
</dbReference>
<dbReference type="Gene3D" id="1.50.10.100">
    <property type="entry name" value="Chondroitin AC/alginate lyase"/>
    <property type="match status" value="1"/>
</dbReference>
<evidence type="ECO:0000256" key="4">
    <source>
        <dbReference type="ARBA" id="ARBA00023239"/>
    </source>
</evidence>
<evidence type="ECO:0000256" key="2">
    <source>
        <dbReference type="ARBA" id="ARBA00022729"/>
    </source>
</evidence>
<feature type="domain" description="Heparin-sulfate lyase N-terminal" evidence="6">
    <location>
        <begin position="61"/>
        <end position="275"/>
    </location>
</feature>
<feature type="domain" description="Heparinase II/III-like C-terminal" evidence="5">
    <location>
        <begin position="378"/>
        <end position="543"/>
    </location>
</feature>
<keyword evidence="4" id="KW-0456">Lyase</keyword>